<reference evidence="8 9" key="1">
    <citation type="submission" date="2019-03" db="EMBL/GenBank/DDBJ databases">
        <title>Horizontal Gene Transfer Machinery in Histophilus somni.</title>
        <authorList>
            <person name="Mostafa Nazari M."/>
            <person name="Liljebjelke K."/>
        </authorList>
    </citation>
    <scope>NUCLEOTIDE SEQUENCE [LARGE SCALE GENOMIC DNA]</scope>
    <source>
        <strain evidence="8 9">UOC-EPH-KLM-04</strain>
    </source>
</reference>
<evidence type="ECO:0000256" key="2">
    <source>
        <dbReference type="ARBA" id="ARBA00022656"/>
    </source>
</evidence>
<evidence type="ECO:0008006" key="10">
    <source>
        <dbReference type="Google" id="ProtNLM"/>
    </source>
</evidence>
<evidence type="ECO:0000259" key="7">
    <source>
        <dbReference type="Pfam" id="PF14436"/>
    </source>
</evidence>
<keyword evidence="3" id="KW-1266">Target cell cytoplasm</keyword>
<keyword evidence="5" id="KW-0175">Coiled coil</keyword>
<dbReference type="EMBL" id="SNRV01000056">
    <property type="protein sequence ID" value="TEW26441.1"/>
    <property type="molecule type" value="Genomic_DNA"/>
</dbReference>
<evidence type="ECO:0000256" key="3">
    <source>
        <dbReference type="ARBA" id="ARBA00022913"/>
    </source>
</evidence>
<dbReference type="Proteomes" id="UP000297565">
    <property type="component" value="Unassembled WGS sequence"/>
</dbReference>
<evidence type="ECO:0000256" key="5">
    <source>
        <dbReference type="SAM" id="Coils"/>
    </source>
</evidence>
<keyword evidence="4" id="KW-0843">Virulence</keyword>
<proteinExistence type="predicted"/>
<dbReference type="Pfam" id="PF04829">
    <property type="entry name" value="PT-VENN"/>
    <property type="match status" value="1"/>
</dbReference>
<comment type="subcellular location">
    <subcellularLocation>
        <location evidence="1">Target cell</location>
        <location evidence="1">Target cell cytoplasm</location>
    </subcellularLocation>
</comment>
<accession>A0AAX2S0B6</accession>
<name>A0AAX2S0B6_HISSO</name>
<keyword evidence="2" id="KW-0800">Toxin</keyword>
<dbReference type="InterPro" id="IPR006914">
    <property type="entry name" value="VENN_dom"/>
</dbReference>
<dbReference type="GO" id="GO:0090729">
    <property type="term" value="F:toxin activity"/>
    <property type="evidence" value="ECO:0007669"/>
    <property type="project" value="UniProtKB-KW"/>
</dbReference>
<dbReference type="GO" id="GO:0004519">
    <property type="term" value="F:endonuclease activity"/>
    <property type="evidence" value="ECO:0007669"/>
    <property type="project" value="InterPro"/>
</dbReference>
<dbReference type="AlphaFoldDB" id="A0AAX2S0B6"/>
<evidence type="ECO:0000313" key="8">
    <source>
        <dbReference type="EMBL" id="TEW26441.1"/>
    </source>
</evidence>
<sequence>MHSQSNDSSITKTTIIEGEITLNKDTNPIQTTAKALGINTELDKANKQVEAPKDINKVLKEQQILSQEAGNVAGAVMTYAGRQAAELEEKAKQAEQEAAKAAKEGDLVTATEKAQEATAYQQAAKEWQTGGNKKQAATAVAAALSLIVAGKPTEAIVAGVVSPYVNEAIKKVTDSPELQALNIPAHILWGAMEARLSGGSATAGAVATGVGEVGAKILSETVYGKSPTELTEMEKQELIQVIKGIAGVAGGVAAGSDTAAGTLATVSTGMRVAENAVEFNFLGDDIHPSEERKQSIEMFAKTLFKDKENAEELAEAYYDAMKIGEAKAVVEGVQGTVDGIVNLDKTVATLANVIQNPKETFDKVVISAEQWNEQLNWALENDSMLAAEMQGYMLSLGKSLEAPSILLTGEAINVFQKVVTKNVSNLITARENMVSLVSSQRAEHILYGDKTGGGHKFSFTNILNGKSKFPIHWSEKKILDVISNIATDPNLEWLQQTGTKGSLYTKKGVPSRFKVEGVVDGVRIRVIVEPMGNGVITAFPIKQE</sequence>
<evidence type="ECO:0000256" key="4">
    <source>
        <dbReference type="ARBA" id="ARBA00023026"/>
    </source>
</evidence>
<evidence type="ECO:0000256" key="1">
    <source>
        <dbReference type="ARBA" id="ARBA00004219"/>
    </source>
</evidence>
<gene>
    <name evidence="8" type="ORF">E2R48_10350</name>
</gene>
<feature type="domain" description="VENN motif-containing" evidence="6">
    <location>
        <begin position="228"/>
        <end position="284"/>
    </location>
</feature>
<organism evidence="8 9">
    <name type="scientific">Histophilus somni</name>
    <name type="common">Haemophilus somnus</name>
    <dbReference type="NCBI Taxonomy" id="731"/>
    <lineage>
        <taxon>Bacteria</taxon>
        <taxon>Pseudomonadati</taxon>
        <taxon>Pseudomonadota</taxon>
        <taxon>Gammaproteobacteria</taxon>
        <taxon>Pasteurellales</taxon>
        <taxon>Pasteurellaceae</taxon>
        <taxon>Histophilus</taxon>
    </lineage>
</organism>
<feature type="domain" description="Bacterial EndoU nuclease" evidence="7">
    <location>
        <begin position="465"/>
        <end position="541"/>
    </location>
</feature>
<comment type="caution">
    <text evidence="8">The sequence shown here is derived from an EMBL/GenBank/DDBJ whole genome shotgun (WGS) entry which is preliminary data.</text>
</comment>
<protein>
    <recommendedName>
        <fullName evidence="10">Toxin CdiA</fullName>
    </recommendedName>
</protein>
<evidence type="ECO:0000259" key="6">
    <source>
        <dbReference type="Pfam" id="PF04829"/>
    </source>
</evidence>
<evidence type="ECO:0000313" key="9">
    <source>
        <dbReference type="Proteomes" id="UP000297565"/>
    </source>
</evidence>
<dbReference type="Pfam" id="PF14436">
    <property type="entry name" value="EndoU_bacteria"/>
    <property type="match status" value="1"/>
</dbReference>
<dbReference type="InterPro" id="IPR029501">
    <property type="entry name" value="EndoU_bac"/>
</dbReference>
<feature type="coiled-coil region" evidence="5">
    <location>
        <begin position="77"/>
        <end position="104"/>
    </location>
</feature>